<dbReference type="RefSeq" id="WP_039737891.1">
    <property type="nucleotide sequence ID" value="NZ_JTCM02000009.1"/>
</dbReference>
<comment type="caution">
    <text evidence="1">The sequence shown here is derived from an EMBL/GenBank/DDBJ whole genome shotgun (WGS) entry which is preliminary data.</text>
</comment>
<protein>
    <submittedName>
        <fullName evidence="1">Uncharacterized protein</fullName>
    </submittedName>
</protein>
<gene>
    <name evidence="1" type="ORF">PI95_007195</name>
</gene>
<reference evidence="1 2" key="1">
    <citation type="journal article" date="2015" name="Genome Announc.">
        <title>Draft Genome Sequence of Cyanobacterium Hassallia byssoidea Strain VB512170, Isolated from Monuments in India.</title>
        <authorList>
            <person name="Singh D."/>
            <person name="Chandrababunaidu M.M."/>
            <person name="Panda A."/>
            <person name="Sen D."/>
            <person name="Bhattacharyya S."/>
            <person name="Adhikary S.P."/>
            <person name="Tripathy S."/>
        </authorList>
    </citation>
    <scope>NUCLEOTIDE SEQUENCE [LARGE SCALE GENOMIC DNA]</scope>
    <source>
        <strain evidence="1 2">VB512170</strain>
    </source>
</reference>
<evidence type="ECO:0000313" key="1">
    <source>
        <dbReference type="EMBL" id="NEU72364.1"/>
    </source>
</evidence>
<keyword evidence="2" id="KW-1185">Reference proteome</keyword>
<dbReference type="Proteomes" id="UP000031549">
    <property type="component" value="Unassembled WGS sequence"/>
</dbReference>
<sequence length="60" mass="6855">MLNLSLIKHTKVYQEAKEEGKQEIVVEVVPKLLQRGLSLQEIAEILEVDVEIVRKAARQT</sequence>
<organism evidence="1 2">
    <name type="scientific">Hassallia byssoidea VB512170</name>
    <dbReference type="NCBI Taxonomy" id="1304833"/>
    <lineage>
        <taxon>Bacteria</taxon>
        <taxon>Bacillati</taxon>
        <taxon>Cyanobacteriota</taxon>
        <taxon>Cyanophyceae</taxon>
        <taxon>Nostocales</taxon>
        <taxon>Tolypothrichaceae</taxon>
        <taxon>Hassallia</taxon>
    </lineage>
</organism>
<dbReference type="AlphaFoldDB" id="A0A846H6T4"/>
<proteinExistence type="predicted"/>
<dbReference type="EMBL" id="JTCM02000009">
    <property type="protein sequence ID" value="NEU72364.1"/>
    <property type="molecule type" value="Genomic_DNA"/>
</dbReference>
<accession>A0A846H6T4</accession>
<evidence type="ECO:0000313" key="2">
    <source>
        <dbReference type="Proteomes" id="UP000031549"/>
    </source>
</evidence>
<dbReference type="Gene3D" id="1.10.10.60">
    <property type="entry name" value="Homeodomain-like"/>
    <property type="match status" value="1"/>
</dbReference>
<name>A0A846H6T4_9CYAN</name>